<reference evidence="8" key="1">
    <citation type="submission" date="2021-12" db="EMBL/GenBank/DDBJ databases">
        <authorList>
            <person name="King R."/>
        </authorList>
    </citation>
    <scope>NUCLEOTIDE SEQUENCE</scope>
</reference>
<keyword evidence="6" id="KW-0175">Coiled coil</keyword>
<dbReference type="InterPro" id="IPR007014">
    <property type="entry name" value="FUN14"/>
</dbReference>
<evidence type="ECO:0000256" key="3">
    <source>
        <dbReference type="ARBA" id="ARBA00022692"/>
    </source>
</evidence>
<evidence type="ECO:0000256" key="7">
    <source>
        <dbReference type="SAM" id="Phobius"/>
    </source>
</evidence>
<comment type="similarity">
    <text evidence="2">Belongs to the FUN14 family.</text>
</comment>
<dbReference type="PANTHER" id="PTHR21346">
    <property type="entry name" value="FUN14 DOMAIN CONTAINING"/>
    <property type="match status" value="1"/>
</dbReference>
<keyword evidence="5 7" id="KW-0472">Membrane</keyword>
<dbReference type="EMBL" id="OU963862">
    <property type="protein sequence ID" value="CAH0380977.1"/>
    <property type="molecule type" value="Genomic_DNA"/>
</dbReference>
<feature type="transmembrane region" description="Helical" evidence="7">
    <location>
        <begin position="67"/>
        <end position="85"/>
    </location>
</feature>
<keyword evidence="3 7" id="KW-0812">Transmembrane</keyword>
<accession>A0A9N9ZX26</accession>
<evidence type="ECO:0000256" key="1">
    <source>
        <dbReference type="ARBA" id="ARBA00004374"/>
    </source>
</evidence>
<evidence type="ECO:0008006" key="10">
    <source>
        <dbReference type="Google" id="ProtNLM"/>
    </source>
</evidence>
<keyword evidence="4 7" id="KW-1133">Transmembrane helix</keyword>
<dbReference type="PANTHER" id="PTHR21346:SF0">
    <property type="entry name" value="RE45833P"/>
    <property type="match status" value="1"/>
</dbReference>
<proteinExistence type="inferred from homology"/>
<feature type="transmembrane region" description="Helical" evidence="7">
    <location>
        <begin position="166"/>
        <end position="187"/>
    </location>
</feature>
<organism evidence="8 9">
    <name type="scientific">Bemisia tabaci</name>
    <name type="common">Sweetpotato whitefly</name>
    <name type="synonym">Aleurodes tabaci</name>
    <dbReference type="NCBI Taxonomy" id="7038"/>
    <lineage>
        <taxon>Eukaryota</taxon>
        <taxon>Metazoa</taxon>
        <taxon>Ecdysozoa</taxon>
        <taxon>Arthropoda</taxon>
        <taxon>Hexapoda</taxon>
        <taxon>Insecta</taxon>
        <taxon>Pterygota</taxon>
        <taxon>Neoptera</taxon>
        <taxon>Paraneoptera</taxon>
        <taxon>Hemiptera</taxon>
        <taxon>Sternorrhyncha</taxon>
        <taxon>Aleyrodoidea</taxon>
        <taxon>Aleyrodidae</taxon>
        <taxon>Aleyrodinae</taxon>
        <taxon>Bemisia</taxon>
    </lineage>
</organism>
<keyword evidence="9" id="KW-1185">Reference proteome</keyword>
<evidence type="ECO:0000256" key="4">
    <source>
        <dbReference type="ARBA" id="ARBA00022989"/>
    </source>
</evidence>
<evidence type="ECO:0000256" key="6">
    <source>
        <dbReference type="SAM" id="Coils"/>
    </source>
</evidence>
<dbReference type="AlphaFoldDB" id="A0A9N9ZX26"/>
<evidence type="ECO:0000256" key="2">
    <source>
        <dbReference type="ARBA" id="ARBA00009160"/>
    </source>
</evidence>
<name>A0A9N9ZX26_BEMTA</name>
<sequence length="188" mass="20724">MSSSSVRNRSGASSADSDETLNIDDVSAEAKNLIDKVIKDVGKSSASKQLLIGGASGWMTGYLMMKVGKVAALAVGGGIILLQVANHSGYVKINWDKVFKQAEEVGSRIEQQSTSKGPKFLDKVERLVDRKLDKAEELLKKKERKAKKWFYRTVLDEEEPFMFDEIHVFLASFMAGFALGMAFGLVLR</sequence>
<dbReference type="OrthoDB" id="163794at2759"/>
<protein>
    <recommendedName>
        <fullName evidence="10">FUN14 domain-containing protein 1</fullName>
    </recommendedName>
</protein>
<evidence type="ECO:0000313" key="8">
    <source>
        <dbReference type="EMBL" id="CAH0380977.1"/>
    </source>
</evidence>
<feature type="coiled-coil region" evidence="6">
    <location>
        <begin position="121"/>
        <end position="152"/>
    </location>
</feature>
<dbReference type="Proteomes" id="UP001152759">
    <property type="component" value="Chromosome 1"/>
</dbReference>
<evidence type="ECO:0000313" key="9">
    <source>
        <dbReference type="Proteomes" id="UP001152759"/>
    </source>
</evidence>
<comment type="subcellular location">
    <subcellularLocation>
        <location evidence="1">Mitochondrion outer membrane</location>
        <topology evidence="1">Multi-pass membrane protein</topology>
    </subcellularLocation>
</comment>
<dbReference type="Pfam" id="PF04930">
    <property type="entry name" value="FUN14"/>
    <property type="match status" value="1"/>
</dbReference>
<dbReference type="GO" id="GO:0005741">
    <property type="term" value="C:mitochondrial outer membrane"/>
    <property type="evidence" value="ECO:0007669"/>
    <property type="project" value="UniProtKB-SubCell"/>
</dbReference>
<dbReference type="GO" id="GO:0000422">
    <property type="term" value="P:autophagy of mitochondrion"/>
    <property type="evidence" value="ECO:0007669"/>
    <property type="project" value="TreeGrafter"/>
</dbReference>
<gene>
    <name evidence="8" type="ORF">BEMITA_LOCUS672</name>
</gene>
<dbReference type="KEGG" id="btab:109041202"/>
<evidence type="ECO:0000256" key="5">
    <source>
        <dbReference type="ARBA" id="ARBA00023136"/>
    </source>
</evidence>